<dbReference type="PIRSF" id="PIRSF018957">
    <property type="entry name" value="UCP018957"/>
    <property type="match status" value="1"/>
</dbReference>
<dbReference type="EMBL" id="CP130318">
    <property type="protein sequence ID" value="WNQ09996.1"/>
    <property type="molecule type" value="Genomic_DNA"/>
</dbReference>
<dbReference type="KEGG" id="paun:MJA45_20565"/>
<dbReference type="Proteomes" id="UP001305702">
    <property type="component" value="Chromosome"/>
</dbReference>
<proteinExistence type="predicted"/>
<evidence type="ECO:0000313" key="1">
    <source>
        <dbReference type="EMBL" id="WNQ09996.1"/>
    </source>
</evidence>
<reference evidence="1 2" key="1">
    <citation type="submission" date="2022-02" db="EMBL/GenBank/DDBJ databases">
        <title>Paenibacillus sp. MBLB1776 Whole Genome Shotgun Sequencing.</title>
        <authorList>
            <person name="Hwang C.Y."/>
            <person name="Cho E.-S."/>
            <person name="Seo M.-J."/>
        </authorList>
    </citation>
    <scope>NUCLEOTIDE SEQUENCE [LARGE SCALE GENOMIC DNA]</scope>
    <source>
        <strain evidence="1 2">MBLB1776</strain>
    </source>
</reference>
<evidence type="ECO:0000313" key="2">
    <source>
        <dbReference type="Proteomes" id="UP001305702"/>
    </source>
</evidence>
<dbReference type="AlphaFoldDB" id="A0AA96LAE1"/>
<keyword evidence="2" id="KW-1185">Reference proteome</keyword>
<dbReference type="Pfam" id="PF08819">
    <property type="entry name" value="DUF1802"/>
    <property type="match status" value="1"/>
</dbReference>
<accession>A0AA96LAE1</accession>
<name>A0AA96LAE1_9BACL</name>
<dbReference type="InterPro" id="IPR008307">
    <property type="entry name" value="UCP018957"/>
</dbReference>
<gene>
    <name evidence="1" type="ORF">MJA45_20565</name>
</gene>
<dbReference type="RefSeq" id="WP_315603770.1">
    <property type="nucleotide sequence ID" value="NZ_CP130318.1"/>
</dbReference>
<dbReference type="InterPro" id="IPR014923">
    <property type="entry name" value="DUF1802"/>
</dbReference>
<protein>
    <submittedName>
        <fullName evidence="1">DUF1802 family protein</fullName>
    </submittedName>
</protein>
<sequence length="190" mass="22236">MSTETIALKEWAAAIKALEDGTQILIMRKGGIVEETKAFTLKSRSFYLYPTYEHQQKVLLQDKYHPYLEETLKGWTPDDRTVTITSRAEVEEDLEVFEAEELEKLKGFHIGTDRFAEERLKWKRKNPLHLLLLRVYKLDEPLEIPVKPEYNGCRSWIGLDVELSGRAEKPVLDEEAFRKRMAEIRRAIGR</sequence>
<organism evidence="1 2">
    <name type="scientific">Paenibacillus aurantius</name>
    <dbReference type="NCBI Taxonomy" id="2918900"/>
    <lineage>
        <taxon>Bacteria</taxon>
        <taxon>Bacillati</taxon>
        <taxon>Bacillota</taxon>
        <taxon>Bacilli</taxon>
        <taxon>Bacillales</taxon>
        <taxon>Paenibacillaceae</taxon>
        <taxon>Paenibacillus</taxon>
    </lineage>
</organism>